<dbReference type="Pfam" id="PF04203">
    <property type="entry name" value="Sortase"/>
    <property type="match status" value="1"/>
</dbReference>
<dbReference type="InterPro" id="IPR023365">
    <property type="entry name" value="Sortase_dom-sf"/>
</dbReference>
<keyword evidence="1" id="KW-0378">Hydrolase</keyword>
<dbReference type="CDD" id="cd05826">
    <property type="entry name" value="Sortase_B"/>
    <property type="match status" value="1"/>
</dbReference>
<dbReference type="EMBL" id="DVGC01000058">
    <property type="protein sequence ID" value="HIR06266.1"/>
    <property type="molecule type" value="Genomic_DNA"/>
</dbReference>
<evidence type="ECO:0000313" key="5">
    <source>
        <dbReference type="Proteomes" id="UP000824250"/>
    </source>
</evidence>
<evidence type="ECO:0000256" key="3">
    <source>
        <dbReference type="SAM" id="MobiDB-lite"/>
    </source>
</evidence>
<dbReference type="InterPro" id="IPR009835">
    <property type="entry name" value="SrtB"/>
</dbReference>
<proteinExistence type="predicted"/>
<dbReference type="AlphaFoldDB" id="A0A9D1A5S0"/>
<evidence type="ECO:0000256" key="2">
    <source>
        <dbReference type="PIRSR" id="PIRSR605754-1"/>
    </source>
</evidence>
<comment type="caution">
    <text evidence="4">The sequence shown here is derived from an EMBL/GenBank/DDBJ whole genome shotgun (WGS) entry which is preliminary data.</text>
</comment>
<dbReference type="GO" id="GO:0016787">
    <property type="term" value="F:hydrolase activity"/>
    <property type="evidence" value="ECO:0007669"/>
    <property type="project" value="UniProtKB-KW"/>
</dbReference>
<dbReference type="InterPro" id="IPR005754">
    <property type="entry name" value="Sortase"/>
</dbReference>
<sequence>MKKRIKSMTSAAILTVCLGLSAWSGWELISMCRDYGRVEEDLEKIRQLSSTLEENGAEKEEQPGWNSGQNGSHAGKAQPSEGESGQENEKDASRSLRLARCLKSLEANSDTVGWISIEGTAVEYPVMQTPEEPDFYLNHGFDRQPSAGGMIFMDADCRPNGGNNSILYGHHMKNGTMFAQLEQYRSEEFYEEHKEILFDTLEETSCYQVFSVFCLSASEAEELSKYLLAETEDDFKAVIELAERKNIHDTQNVPGWPERLLTLVTCEYTRKDGRLFILAGEKTG</sequence>
<feature type="active site" description="Acyl-thioester intermediate" evidence="2">
    <location>
        <position position="266"/>
    </location>
</feature>
<feature type="active site" description="Proton donor/acceptor" evidence="2">
    <location>
        <position position="170"/>
    </location>
</feature>
<organism evidence="4 5">
    <name type="scientific">Candidatus Copromonas faecavium</name>
    <name type="common">nom. illeg.</name>
    <dbReference type="NCBI Taxonomy" id="2840740"/>
    <lineage>
        <taxon>Bacteria</taxon>
        <taxon>Bacillati</taxon>
        <taxon>Bacillota</taxon>
        <taxon>Clostridia</taxon>
        <taxon>Lachnospirales</taxon>
        <taxon>Lachnospiraceae</taxon>
        <taxon>Candidatus Copromonas (nom. illeg.)</taxon>
    </lineage>
</organism>
<gene>
    <name evidence="4" type="ORF">IAB28_09945</name>
</gene>
<evidence type="ECO:0000313" key="4">
    <source>
        <dbReference type="EMBL" id="HIR06266.1"/>
    </source>
</evidence>
<feature type="region of interest" description="Disordered" evidence="3">
    <location>
        <begin position="52"/>
        <end position="93"/>
    </location>
</feature>
<name>A0A9D1A5S0_9FIRM</name>
<reference evidence="4" key="2">
    <citation type="journal article" date="2021" name="PeerJ">
        <title>Extensive microbial diversity within the chicken gut microbiome revealed by metagenomics and culture.</title>
        <authorList>
            <person name="Gilroy R."/>
            <person name="Ravi A."/>
            <person name="Getino M."/>
            <person name="Pursley I."/>
            <person name="Horton D.L."/>
            <person name="Alikhan N.F."/>
            <person name="Baker D."/>
            <person name="Gharbi K."/>
            <person name="Hall N."/>
            <person name="Watson M."/>
            <person name="Adriaenssens E.M."/>
            <person name="Foster-Nyarko E."/>
            <person name="Jarju S."/>
            <person name="Secka A."/>
            <person name="Antonio M."/>
            <person name="Oren A."/>
            <person name="Chaudhuri R.R."/>
            <person name="La Ragione R."/>
            <person name="Hildebrand F."/>
            <person name="Pallen M.J."/>
        </authorList>
    </citation>
    <scope>NUCLEOTIDE SEQUENCE</scope>
    <source>
        <strain evidence="4">CHK180-2868</strain>
    </source>
</reference>
<protein>
    <submittedName>
        <fullName evidence="4">Class B sortase</fullName>
    </submittedName>
</protein>
<reference evidence="4" key="1">
    <citation type="submission" date="2020-10" db="EMBL/GenBank/DDBJ databases">
        <authorList>
            <person name="Gilroy R."/>
        </authorList>
    </citation>
    <scope>NUCLEOTIDE SEQUENCE</scope>
    <source>
        <strain evidence="4">CHK180-2868</strain>
    </source>
</reference>
<evidence type="ECO:0000256" key="1">
    <source>
        <dbReference type="ARBA" id="ARBA00022801"/>
    </source>
</evidence>
<dbReference type="SUPFAM" id="SSF63817">
    <property type="entry name" value="Sortase"/>
    <property type="match status" value="1"/>
</dbReference>
<dbReference type="Gene3D" id="2.40.260.10">
    <property type="entry name" value="Sortase"/>
    <property type="match status" value="1"/>
</dbReference>
<dbReference type="Proteomes" id="UP000824250">
    <property type="component" value="Unassembled WGS sequence"/>
</dbReference>
<accession>A0A9D1A5S0</accession>